<keyword evidence="2" id="KW-1185">Reference proteome</keyword>
<evidence type="ECO:0000256" key="1">
    <source>
        <dbReference type="SAM" id="MobiDB-lite"/>
    </source>
</evidence>
<dbReference type="Proteomes" id="UP000887566">
    <property type="component" value="Unplaced"/>
</dbReference>
<accession>A0A914VCM8</accession>
<name>A0A914VCM8_9BILA</name>
<feature type="compositionally biased region" description="Low complexity" evidence="1">
    <location>
        <begin position="59"/>
        <end position="73"/>
    </location>
</feature>
<protein>
    <submittedName>
        <fullName evidence="3">Uncharacterized protein</fullName>
    </submittedName>
</protein>
<evidence type="ECO:0000313" key="2">
    <source>
        <dbReference type="Proteomes" id="UP000887566"/>
    </source>
</evidence>
<organism evidence="2 3">
    <name type="scientific">Plectus sambesii</name>
    <dbReference type="NCBI Taxonomy" id="2011161"/>
    <lineage>
        <taxon>Eukaryota</taxon>
        <taxon>Metazoa</taxon>
        <taxon>Ecdysozoa</taxon>
        <taxon>Nematoda</taxon>
        <taxon>Chromadorea</taxon>
        <taxon>Plectida</taxon>
        <taxon>Plectina</taxon>
        <taxon>Plectoidea</taxon>
        <taxon>Plectidae</taxon>
        <taxon>Plectus</taxon>
    </lineage>
</organism>
<feature type="region of interest" description="Disordered" evidence="1">
    <location>
        <begin position="26"/>
        <end position="95"/>
    </location>
</feature>
<evidence type="ECO:0000313" key="3">
    <source>
        <dbReference type="WBParaSite" id="PSAMB.scaffold1786size27870.g15103.t1"/>
    </source>
</evidence>
<proteinExistence type="predicted"/>
<dbReference type="WBParaSite" id="PSAMB.scaffold1786size27870.g15103.t1">
    <property type="protein sequence ID" value="PSAMB.scaffold1786size27870.g15103.t1"/>
    <property type="gene ID" value="PSAMB.scaffold1786size27870.g15103"/>
</dbReference>
<feature type="compositionally biased region" description="Basic and acidic residues" evidence="1">
    <location>
        <begin position="38"/>
        <end position="48"/>
    </location>
</feature>
<dbReference type="AlphaFoldDB" id="A0A914VCM8"/>
<reference evidence="3" key="1">
    <citation type="submission" date="2022-11" db="UniProtKB">
        <authorList>
            <consortium name="WormBaseParasite"/>
        </authorList>
    </citation>
    <scope>IDENTIFICATION</scope>
</reference>
<sequence length="95" mass="10167">MVNYTVGTRISCVSIARYLLLRNKDDDVPTFPLSSAGPEKESDDDRAFTSENVAPQGMAATLPTTADSATDAAPTPPPRRSTRSTKGIPPSRYVP</sequence>